<name>A0A2S5RE32_9MOLU</name>
<feature type="chain" id="PRO_5015490711" evidence="2">
    <location>
        <begin position="23"/>
        <end position="312"/>
    </location>
</feature>
<keyword evidence="1" id="KW-1133">Transmembrane helix</keyword>
<feature type="transmembrane region" description="Helical" evidence="1">
    <location>
        <begin position="229"/>
        <end position="251"/>
    </location>
</feature>
<keyword evidence="1" id="KW-0472">Membrane</keyword>
<sequence length="312" mass="33750">MKTLISILATLALSSSVVTSFAHSTPKHVQIQNKKIQMINKESDIKELSIGIKNINQLIENVDLTQHTIKELIINLFNNIKEQINKNHINLGILLTNQHNDVSKNQIENINKKELLNYIEVAKKESIQILNEINSKGIPFNEVVSYLRNHSSSFNKNYQLESTEFINKTLKQNILIPKSLSFRAISNQELLQRLKTAKVALITTSSVAAIAAAGFTAAAIFSIGLTVPFAIGSTALSAAAGVAASGIGVAINNLENNPSANSKEIVSIVANVLKILKIFTGVAATTSIFVPAASAALAVVTALIAWLEYAIK</sequence>
<keyword evidence="2" id="KW-0732">Signal</keyword>
<evidence type="ECO:0000256" key="2">
    <source>
        <dbReference type="SAM" id="SignalP"/>
    </source>
</evidence>
<gene>
    <name evidence="3" type="ORF">ELUCI_v1c04770</name>
</gene>
<evidence type="ECO:0000313" key="4">
    <source>
        <dbReference type="Proteomes" id="UP000237865"/>
    </source>
</evidence>
<accession>A0A2S5RE32</accession>
<dbReference type="AlphaFoldDB" id="A0A2S5RE32"/>
<feature type="transmembrane region" description="Helical" evidence="1">
    <location>
        <begin position="288"/>
        <end position="307"/>
    </location>
</feature>
<feature type="signal peptide" evidence="2">
    <location>
        <begin position="1"/>
        <end position="22"/>
    </location>
</feature>
<evidence type="ECO:0000256" key="1">
    <source>
        <dbReference type="SAM" id="Phobius"/>
    </source>
</evidence>
<keyword evidence="1" id="KW-0812">Transmembrane</keyword>
<feature type="transmembrane region" description="Helical" evidence="1">
    <location>
        <begin position="199"/>
        <end position="222"/>
    </location>
</feature>
<comment type="caution">
    <text evidence="3">The sequence shown here is derived from an EMBL/GenBank/DDBJ whole genome shotgun (WGS) entry which is preliminary data.</text>
</comment>
<evidence type="ECO:0000313" key="3">
    <source>
        <dbReference type="EMBL" id="PPE05385.1"/>
    </source>
</evidence>
<dbReference type="EMBL" id="PHNE01000002">
    <property type="protein sequence ID" value="PPE05385.1"/>
    <property type="molecule type" value="Genomic_DNA"/>
</dbReference>
<keyword evidence="4" id="KW-1185">Reference proteome</keyword>
<dbReference type="RefSeq" id="WP_028127011.1">
    <property type="nucleotide sequence ID" value="NZ_PHNE01000002.1"/>
</dbReference>
<protein>
    <submittedName>
        <fullName evidence="3">Uncharacterized protein</fullName>
    </submittedName>
</protein>
<organism evidence="3 4">
    <name type="scientific">Williamsoniiplasma lucivorax</name>
    <dbReference type="NCBI Taxonomy" id="209274"/>
    <lineage>
        <taxon>Bacteria</taxon>
        <taxon>Bacillati</taxon>
        <taxon>Mycoplasmatota</taxon>
        <taxon>Mollicutes</taxon>
        <taxon>Entomoplasmatales</taxon>
        <taxon>Williamsoniiplasma</taxon>
    </lineage>
</organism>
<reference evidence="3 4" key="1">
    <citation type="submission" date="2017-11" db="EMBL/GenBank/DDBJ databases">
        <title>Genome sequence of Entomoplasma lucivorax PIPN-2 (ATCC 49196).</title>
        <authorList>
            <person name="Lo W.-S."/>
            <person name="Gasparich G.E."/>
            <person name="Kuo C.-H."/>
        </authorList>
    </citation>
    <scope>NUCLEOTIDE SEQUENCE [LARGE SCALE GENOMIC DNA]</scope>
    <source>
        <strain evidence="3 4">PIPN-2</strain>
    </source>
</reference>
<dbReference type="Proteomes" id="UP000237865">
    <property type="component" value="Unassembled WGS sequence"/>
</dbReference>
<proteinExistence type="predicted"/>